<dbReference type="GO" id="GO:0005634">
    <property type="term" value="C:nucleus"/>
    <property type="evidence" value="ECO:0007669"/>
    <property type="project" value="UniProtKB-SubCell"/>
</dbReference>
<dbReference type="PANTHER" id="PTHR24329:SF543">
    <property type="entry name" value="FI01017P-RELATED"/>
    <property type="match status" value="1"/>
</dbReference>
<gene>
    <name evidence="5" type="ORF">HW555_009176</name>
</gene>
<keyword evidence="2" id="KW-0539">Nucleus</keyword>
<dbReference type="InterPro" id="IPR001356">
    <property type="entry name" value="HD"/>
</dbReference>
<feature type="region of interest" description="Disordered" evidence="3">
    <location>
        <begin position="1"/>
        <end position="20"/>
    </location>
</feature>
<protein>
    <recommendedName>
        <fullName evidence="4">Homeobox domain-containing protein</fullName>
    </recommendedName>
</protein>
<evidence type="ECO:0000259" key="4">
    <source>
        <dbReference type="SMART" id="SM00389"/>
    </source>
</evidence>
<proteinExistence type="predicted"/>
<comment type="caution">
    <text evidence="5">The sequence shown here is derived from an EMBL/GenBank/DDBJ whole genome shotgun (WGS) entry which is preliminary data.</text>
</comment>
<dbReference type="GO" id="GO:0000981">
    <property type="term" value="F:DNA-binding transcription factor activity, RNA polymerase II-specific"/>
    <property type="evidence" value="ECO:0007669"/>
    <property type="project" value="TreeGrafter"/>
</dbReference>
<feature type="domain" description="Homeobox" evidence="4">
    <location>
        <begin position="129"/>
        <end position="174"/>
    </location>
</feature>
<evidence type="ECO:0000313" key="6">
    <source>
        <dbReference type="Proteomes" id="UP000648187"/>
    </source>
</evidence>
<keyword evidence="6" id="KW-1185">Reference proteome</keyword>
<reference evidence="5" key="1">
    <citation type="submission" date="2020-08" db="EMBL/GenBank/DDBJ databases">
        <title>Spodoptera exigua strain:BAW_Kor-Di-RS1 Genome sequencing and assembly.</title>
        <authorList>
            <person name="Kim J."/>
            <person name="Nam H.Y."/>
            <person name="Kwon M."/>
            <person name="Choi J.H."/>
            <person name="Cho S.R."/>
            <person name="Kim G.-H."/>
        </authorList>
    </citation>
    <scope>NUCLEOTIDE SEQUENCE</scope>
    <source>
        <strain evidence="5">BAW_Kor-Di-RS1</strain>
        <tissue evidence="5">Whole-body</tissue>
    </source>
</reference>
<dbReference type="InterPro" id="IPR025202">
    <property type="entry name" value="PLD-like_dom"/>
</dbReference>
<organism evidence="5 6">
    <name type="scientific">Spodoptera exigua</name>
    <name type="common">Beet armyworm</name>
    <name type="synonym">Noctua fulgens</name>
    <dbReference type="NCBI Taxonomy" id="7107"/>
    <lineage>
        <taxon>Eukaryota</taxon>
        <taxon>Metazoa</taxon>
        <taxon>Ecdysozoa</taxon>
        <taxon>Arthropoda</taxon>
        <taxon>Hexapoda</taxon>
        <taxon>Insecta</taxon>
        <taxon>Pterygota</taxon>
        <taxon>Neoptera</taxon>
        <taxon>Endopterygota</taxon>
        <taxon>Lepidoptera</taxon>
        <taxon>Glossata</taxon>
        <taxon>Ditrysia</taxon>
        <taxon>Noctuoidea</taxon>
        <taxon>Noctuidae</taxon>
        <taxon>Amphipyrinae</taxon>
        <taxon>Spodoptera</taxon>
    </lineage>
</organism>
<name>A0A835GDL9_SPOEX</name>
<dbReference type="InterPro" id="IPR009057">
    <property type="entry name" value="Homeodomain-like_sf"/>
</dbReference>
<dbReference type="PANTHER" id="PTHR24329">
    <property type="entry name" value="HOMEOBOX PROTEIN ARISTALESS"/>
    <property type="match status" value="1"/>
</dbReference>
<evidence type="ECO:0000256" key="3">
    <source>
        <dbReference type="SAM" id="MobiDB-lite"/>
    </source>
</evidence>
<dbReference type="AlphaFoldDB" id="A0A835GDL9"/>
<keyword evidence="2" id="KW-0238">DNA-binding</keyword>
<sequence length="401" mass="46844">MEQNKDIRQPITKNYDPKSQNTVNYNVNSGNYPETNHNLFQMIKCHEDSLLRLHHLTAGRQINGTYDASYQNDIAWYPKDLQRPYIKPVDYLAYEDMRRKYEEKGGKERESQKESEEERDVKSDDRKKPRRNRTTFTSQQLAALEKVFEKTHYPDAFVWFQNRRAKFRRNERSALSTHRSSTNQNSPEPIAVPIGIPHQDPRQDFARNSKEPWLHHFQANNLNLNLGLPITNTGIYQNDYSLMMQNVSNRQYVQNTNSLIGQSVVGYGSTTDNGYKEIKKSKFSRCMISASMDRLLHYLSQPRYNLDICMYVWSNQDITNIIMKLHYRGVKLRVIVDADMAFAPGSNIRKLEKQRIPVRWMKSTNLMHHKFCLIDTLSEDPSSNTISNGRLIKLDQPSAVG</sequence>
<feature type="compositionally biased region" description="Basic and acidic residues" evidence="3">
    <location>
        <begin position="103"/>
        <end position="127"/>
    </location>
</feature>
<dbReference type="SUPFAM" id="SSF46689">
    <property type="entry name" value="Homeodomain-like"/>
    <property type="match status" value="1"/>
</dbReference>
<feature type="region of interest" description="Disordered" evidence="3">
    <location>
        <begin position="103"/>
        <end position="137"/>
    </location>
</feature>
<dbReference type="Pfam" id="PF13091">
    <property type="entry name" value="PLDc_2"/>
    <property type="match status" value="1"/>
</dbReference>
<dbReference type="Pfam" id="PF00046">
    <property type="entry name" value="Homeodomain"/>
    <property type="match status" value="1"/>
</dbReference>
<dbReference type="EMBL" id="JACKWZ010000194">
    <property type="protein sequence ID" value="KAF9412285.1"/>
    <property type="molecule type" value="Genomic_DNA"/>
</dbReference>
<dbReference type="Gene3D" id="1.10.10.60">
    <property type="entry name" value="Homeodomain-like"/>
    <property type="match status" value="1"/>
</dbReference>
<dbReference type="InterPro" id="IPR050649">
    <property type="entry name" value="Paired_Homeobox_TFs"/>
</dbReference>
<dbReference type="Gene3D" id="3.30.870.10">
    <property type="entry name" value="Endonuclease Chain A"/>
    <property type="match status" value="1"/>
</dbReference>
<dbReference type="GO" id="GO:0000977">
    <property type="term" value="F:RNA polymerase II transcription regulatory region sequence-specific DNA binding"/>
    <property type="evidence" value="ECO:0007669"/>
    <property type="project" value="TreeGrafter"/>
</dbReference>
<accession>A0A835GDL9</accession>
<dbReference type="SMART" id="SM00389">
    <property type="entry name" value="HOX"/>
    <property type="match status" value="1"/>
</dbReference>
<dbReference type="SUPFAM" id="SSF56024">
    <property type="entry name" value="Phospholipase D/nuclease"/>
    <property type="match status" value="1"/>
</dbReference>
<evidence type="ECO:0000256" key="1">
    <source>
        <dbReference type="ARBA" id="ARBA00004123"/>
    </source>
</evidence>
<dbReference type="Proteomes" id="UP000648187">
    <property type="component" value="Unassembled WGS sequence"/>
</dbReference>
<comment type="subcellular location">
    <subcellularLocation>
        <location evidence="1 2">Nucleus</location>
    </subcellularLocation>
</comment>
<evidence type="ECO:0000313" key="5">
    <source>
        <dbReference type="EMBL" id="KAF9412285.1"/>
    </source>
</evidence>
<dbReference type="CDD" id="cd00086">
    <property type="entry name" value="homeodomain"/>
    <property type="match status" value="1"/>
</dbReference>
<keyword evidence="2" id="KW-0371">Homeobox</keyword>
<evidence type="ECO:0000256" key="2">
    <source>
        <dbReference type="RuleBase" id="RU000682"/>
    </source>
</evidence>